<evidence type="ECO:0000313" key="2">
    <source>
        <dbReference type="EMBL" id="CAL6080640.1"/>
    </source>
</evidence>
<evidence type="ECO:0000313" key="1">
    <source>
        <dbReference type="EMBL" id="CAI9974693.1"/>
    </source>
</evidence>
<name>A0AA86RH63_9EUKA</name>
<keyword evidence="3" id="KW-1185">Reference proteome</keyword>
<sequence>MMTQIIFVQMAYITFSQQKTETTECYSLDTYAIIFPFNNSVCFNLISANNKECNKFPQSVRFSMLMDMFDTLSTPFLPIQFVNDFNYSTTDFVCIPCLDPICQTKEFYLSSKIMLKVESTSRFTTVVCGQVTVQEEDRSNCFYPNRPGKDVQSQVIFKPFETCYYAAFNGQCPSISPFTLVNATVHISYKNGNEQSYLYLPTDTVNTYANNGTHLTFCFSDPNNLRESTQSYPIIADIDIQIEQQNVAVLLSGQTELIGTELTTNGFSSTTAFFQVVEVQLFGLINDTERESITNLFQANPDAKYYSHMSIFSPNSDLYINTKTEMKFQINQQFVQYMGHTRNPDILEQLNTIYQTEKLQDLIIFWDQFVSDTQSNVIYHSRKKIDNIWLTCWKDISVTWTSLTDVRINIQNRDNLQYCQLKGNNSVRAELGIITSRTNNTVYPVFANDFDNFNSNMTTIKMHVSDLYAKSKIENAFYVQFQIISKITESYIENIEVNHWTPLEINQNQKQITVLFSCIAITIVIELIRFKLQYKDIKKYQKVVEEDVIVQESNK</sequence>
<proteinExistence type="predicted"/>
<protein>
    <submittedName>
        <fullName evidence="1">Uncharacterized protein</fullName>
    </submittedName>
</protein>
<dbReference type="EMBL" id="CATOUU010001153">
    <property type="protein sequence ID" value="CAI9974693.1"/>
    <property type="molecule type" value="Genomic_DNA"/>
</dbReference>
<dbReference type="Proteomes" id="UP001642409">
    <property type="component" value="Unassembled WGS sequence"/>
</dbReference>
<reference evidence="1" key="1">
    <citation type="submission" date="2023-06" db="EMBL/GenBank/DDBJ databases">
        <authorList>
            <person name="Kurt Z."/>
        </authorList>
    </citation>
    <scope>NUCLEOTIDE SEQUENCE</scope>
</reference>
<gene>
    <name evidence="2" type="ORF">HINF_LOCUS59964</name>
    <name evidence="1" type="ORF">HINF_LOCUS62338</name>
</gene>
<evidence type="ECO:0000313" key="3">
    <source>
        <dbReference type="Proteomes" id="UP001642409"/>
    </source>
</evidence>
<accession>A0AA86RH63</accession>
<reference evidence="2 3" key="2">
    <citation type="submission" date="2024-07" db="EMBL/GenBank/DDBJ databases">
        <authorList>
            <person name="Akdeniz Z."/>
        </authorList>
    </citation>
    <scope>NUCLEOTIDE SEQUENCE [LARGE SCALE GENOMIC DNA]</scope>
</reference>
<dbReference type="EMBL" id="CAXDID020000347">
    <property type="protein sequence ID" value="CAL6080640.1"/>
    <property type="molecule type" value="Genomic_DNA"/>
</dbReference>
<dbReference type="AlphaFoldDB" id="A0AA86RH63"/>
<organism evidence="1">
    <name type="scientific">Hexamita inflata</name>
    <dbReference type="NCBI Taxonomy" id="28002"/>
    <lineage>
        <taxon>Eukaryota</taxon>
        <taxon>Metamonada</taxon>
        <taxon>Diplomonadida</taxon>
        <taxon>Hexamitidae</taxon>
        <taxon>Hexamitinae</taxon>
        <taxon>Hexamita</taxon>
    </lineage>
</organism>
<comment type="caution">
    <text evidence="1">The sequence shown here is derived from an EMBL/GenBank/DDBJ whole genome shotgun (WGS) entry which is preliminary data.</text>
</comment>